<gene>
    <name evidence="7" type="ORF">EJ08DRAFT_566050</name>
</gene>
<dbReference type="GO" id="GO:0005524">
    <property type="term" value="F:ATP binding"/>
    <property type="evidence" value="ECO:0007669"/>
    <property type="project" value="UniProtKB-KW"/>
</dbReference>
<dbReference type="InterPro" id="IPR029710">
    <property type="entry name" value="LIG4"/>
</dbReference>
<dbReference type="EMBL" id="MU007009">
    <property type="protein sequence ID" value="KAF2436866.1"/>
    <property type="molecule type" value="Genomic_DNA"/>
</dbReference>
<dbReference type="InterPro" id="IPR012340">
    <property type="entry name" value="NA-bd_OB-fold"/>
</dbReference>
<evidence type="ECO:0000256" key="3">
    <source>
        <dbReference type="ARBA" id="ARBA00022741"/>
    </source>
</evidence>
<evidence type="ECO:0000313" key="8">
    <source>
        <dbReference type="Proteomes" id="UP000800235"/>
    </source>
</evidence>
<accession>A0A9P4U4N9</accession>
<dbReference type="SUPFAM" id="SSF56091">
    <property type="entry name" value="DNA ligase/mRNA capping enzyme, catalytic domain"/>
    <property type="match status" value="1"/>
</dbReference>
<dbReference type="AlphaFoldDB" id="A0A9P4U4N9"/>
<organism evidence="7 8">
    <name type="scientific">Tothia fuscella</name>
    <dbReference type="NCBI Taxonomy" id="1048955"/>
    <lineage>
        <taxon>Eukaryota</taxon>
        <taxon>Fungi</taxon>
        <taxon>Dikarya</taxon>
        <taxon>Ascomycota</taxon>
        <taxon>Pezizomycotina</taxon>
        <taxon>Dothideomycetes</taxon>
        <taxon>Pleosporomycetidae</taxon>
        <taxon>Venturiales</taxon>
        <taxon>Cylindrosympodiaceae</taxon>
        <taxon>Tothia</taxon>
    </lineage>
</organism>
<keyword evidence="2 7" id="KW-0436">Ligase</keyword>
<reference evidence="7" key="1">
    <citation type="journal article" date="2020" name="Stud. Mycol.">
        <title>101 Dothideomycetes genomes: a test case for predicting lifestyles and emergence of pathogens.</title>
        <authorList>
            <person name="Haridas S."/>
            <person name="Albert R."/>
            <person name="Binder M."/>
            <person name="Bloem J."/>
            <person name="Labutti K."/>
            <person name="Salamov A."/>
            <person name="Andreopoulos B."/>
            <person name="Baker S."/>
            <person name="Barry K."/>
            <person name="Bills G."/>
            <person name="Bluhm B."/>
            <person name="Cannon C."/>
            <person name="Castanera R."/>
            <person name="Culley D."/>
            <person name="Daum C."/>
            <person name="Ezra D."/>
            <person name="Gonzalez J."/>
            <person name="Henrissat B."/>
            <person name="Kuo A."/>
            <person name="Liang C."/>
            <person name="Lipzen A."/>
            <person name="Lutzoni F."/>
            <person name="Magnuson J."/>
            <person name="Mondo S."/>
            <person name="Nolan M."/>
            <person name="Ohm R."/>
            <person name="Pangilinan J."/>
            <person name="Park H.-J."/>
            <person name="Ramirez L."/>
            <person name="Alfaro M."/>
            <person name="Sun H."/>
            <person name="Tritt A."/>
            <person name="Yoshinaga Y."/>
            <person name="Zwiers L.-H."/>
            <person name="Turgeon B."/>
            <person name="Goodwin S."/>
            <person name="Spatafora J."/>
            <person name="Crous P."/>
            <person name="Grigoriev I."/>
        </authorList>
    </citation>
    <scope>NUCLEOTIDE SEQUENCE</scope>
    <source>
        <strain evidence="7">CBS 130266</strain>
    </source>
</reference>
<feature type="domain" description="ATP-dependent DNA ligase family profile" evidence="6">
    <location>
        <begin position="393"/>
        <end position="537"/>
    </location>
</feature>
<comment type="caution">
    <text evidence="7">The sequence shown here is derived from an EMBL/GenBank/DDBJ whole genome shotgun (WGS) entry which is preliminary data.</text>
</comment>
<keyword evidence="3" id="KW-0547">Nucleotide-binding</keyword>
<dbReference type="PANTHER" id="PTHR45997:SF2">
    <property type="entry name" value="ATP DEPENDENT DNA LIGASE DOMAIN PROTEIN (AFU_ORTHOLOGUE AFUA_5G02430)"/>
    <property type="match status" value="1"/>
</dbReference>
<keyword evidence="4" id="KW-0067">ATP-binding</keyword>
<evidence type="ECO:0000256" key="4">
    <source>
        <dbReference type="ARBA" id="ARBA00022840"/>
    </source>
</evidence>
<protein>
    <submittedName>
        <fullName evidence="7">DNA ligase/mRNA capping enzyme</fullName>
    </submittedName>
</protein>
<evidence type="ECO:0000256" key="2">
    <source>
        <dbReference type="ARBA" id="ARBA00022598"/>
    </source>
</evidence>
<dbReference type="Proteomes" id="UP000800235">
    <property type="component" value="Unassembled WGS sequence"/>
</dbReference>
<dbReference type="GO" id="GO:0032807">
    <property type="term" value="C:DNA ligase IV complex"/>
    <property type="evidence" value="ECO:0007669"/>
    <property type="project" value="TreeGrafter"/>
</dbReference>
<dbReference type="PANTHER" id="PTHR45997">
    <property type="entry name" value="DNA LIGASE 4"/>
    <property type="match status" value="1"/>
</dbReference>
<dbReference type="InterPro" id="IPR012308">
    <property type="entry name" value="DNA_ligase_ATP-dep_N"/>
</dbReference>
<dbReference type="Pfam" id="PF04675">
    <property type="entry name" value="DNA_ligase_A_N"/>
    <property type="match status" value="1"/>
</dbReference>
<dbReference type="Pfam" id="PF01068">
    <property type="entry name" value="DNA_ligase_A_M"/>
    <property type="match status" value="1"/>
</dbReference>
<proteinExistence type="inferred from homology"/>
<keyword evidence="8" id="KW-1185">Reference proteome</keyword>
<comment type="similarity">
    <text evidence="1">Belongs to the ATP-dependent DNA ligase family.</text>
</comment>
<dbReference type="InterPro" id="IPR036599">
    <property type="entry name" value="DNA_ligase_N_sf"/>
</dbReference>
<feature type="non-terminal residue" evidence="7">
    <location>
        <position position="677"/>
    </location>
</feature>
<dbReference type="OrthoDB" id="2160351at2759"/>
<dbReference type="InterPro" id="IPR012310">
    <property type="entry name" value="DNA_ligase_ATP-dep_cent"/>
</dbReference>
<dbReference type="Gene3D" id="2.40.50.140">
    <property type="entry name" value="Nucleic acid-binding proteins"/>
    <property type="match status" value="1"/>
</dbReference>
<dbReference type="GO" id="GO:0003677">
    <property type="term" value="F:DNA binding"/>
    <property type="evidence" value="ECO:0007669"/>
    <property type="project" value="InterPro"/>
</dbReference>
<evidence type="ECO:0000313" key="7">
    <source>
        <dbReference type="EMBL" id="KAF2436866.1"/>
    </source>
</evidence>
<dbReference type="GO" id="GO:0003910">
    <property type="term" value="F:DNA ligase (ATP) activity"/>
    <property type="evidence" value="ECO:0007669"/>
    <property type="project" value="InterPro"/>
</dbReference>
<keyword evidence="5" id="KW-0539">Nucleus</keyword>
<evidence type="ECO:0000259" key="6">
    <source>
        <dbReference type="PROSITE" id="PS50160"/>
    </source>
</evidence>
<dbReference type="GO" id="GO:0006310">
    <property type="term" value="P:DNA recombination"/>
    <property type="evidence" value="ECO:0007669"/>
    <property type="project" value="InterPro"/>
</dbReference>
<dbReference type="GO" id="GO:0006297">
    <property type="term" value="P:nucleotide-excision repair, DNA gap filling"/>
    <property type="evidence" value="ECO:0007669"/>
    <property type="project" value="TreeGrafter"/>
</dbReference>
<dbReference type="Gene3D" id="1.10.3260.10">
    <property type="entry name" value="DNA ligase, ATP-dependent, N-terminal domain"/>
    <property type="match status" value="1"/>
</dbReference>
<sequence>MPFPFSSVCDLLSKLERIQLRNPPVLPKDLKEKSQQEVQKWFRRNRLAIDAHTTDQVALLSTLFPERRTDRKFELREARLCKVLGRCLLLNKEKKDVLDKWRTPGNGDLGICAEKAQREFDVEMKPGISITVEEVDQALELLASRSQFSGPNFRSFSTPPSTPPEILEPVFRKMTSHELKWAVRLILKDFSPVILDERLVLTEFHFLLPGLLKFQDSFAAAVPQLRGVLSKYHAKPDYRTQHLWRKEADKLLAPQVGMKVGRPPFLKARSIQSAVQLAGTQKWTLERKYDGEYCEIHVDLSKSPCTQIFSKSGKDSTDDRRRVHAAIRQGLKIGQPDCLFTEKCIVVGELVVWNNRNKTIAGFEKIRKHVTRSGRYIGTEEDSQPHPWENLMIVYFDVLLIDNEITMRKPQFERRDRLNKLIQKKEGIAITADWNAIDFSHQKEAPEKLCTQLAAALASRFEGLVLKPAELPYFTFGEDHGQYGSFIKLKKDYLPELGGERDVADFAIVGASYDPKQAHKSGLGIIPYTTFHIGCIREEDTVRFGRKPVFEIVGTITQEKAIPKPILQALNDYGRFQSQPFERTGNALKDSELLEFDLILDHNESSKMAVIFTQPGVVEILGSSYEQVQNKNYFMLRHPRISKIHLDRDWKEATTMDQLKQMAEEARTAPTEGQSQE</sequence>
<name>A0A9P4U4N9_9PEZI</name>
<dbReference type="PROSITE" id="PS50160">
    <property type="entry name" value="DNA_LIGASE_A3"/>
    <property type="match status" value="1"/>
</dbReference>
<evidence type="ECO:0000256" key="5">
    <source>
        <dbReference type="ARBA" id="ARBA00023242"/>
    </source>
</evidence>
<dbReference type="GO" id="GO:0006303">
    <property type="term" value="P:double-strand break repair via nonhomologous end joining"/>
    <property type="evidence" value="ECO:0007669"/>
    <property type="project" value="TreeGrafter"/>
</dbReference>
<dbReference type="Gene3D" id="3.30.470.30">
    <property type="entry name" value="DNA ligase/mRNA capping enzyme"/>
    <property type="match status" value="1"/>
</dbReference>
<evidence type="ECO:0000256" key="1">
    <source>
        <dbReference type="ARBA" id="ARBA00007572"/>
    </source>
</evidence>